<name>X0SX71_9ZZZZ</name>
<feature type="non-terminal residue" evidence="1">
    <location>
        <position position="369"/>
    </location>
</feature>
<dbReference type="InterPro" id="IPR036397">
    <property type="entry name" value="RNaseH_sf"/>
</dbReference>
<dbReference type="InterPro" id="IPR012337">
    <property type="entry name" value="RNaseH-like_sf"/>
</dbReference>
<proteinExistence type="predicted"/>
<protein>
    <recommendedName>
        <fullName evidence="2">Integrase catalytic domain-containing protein</fullName>
    </recommendedName>
</protein>
<accession>X0SX71</accession>
<dbReference type="SUPFAM" id="SSF53098">
    <property type="entry name" value="Ribonuclease H-like"/>
    <property type="match status" value="1"/>
</dbReference>
<dbReference type="EMBL" id="BARS01008504">
    <property type="protein sequence ID" value="GAF79741.1"/>
    <property type="molecule type" value="Genomic_DNA"/>
</dbReference>
<dbReference type="GO" id="GO:0003676">
    <property type="term" value="F:nucleic acid binding"/>
    <property type="evidence" value="ECO:0007669"/>
    <property type="project" value="InterPro"/>
</dbReference>
<gene>
    <name evidence="1" type="ORF">S01H1_16196</name>
</gene>
<evidence type="ECO:0008006" key="2">
    <source>
        <dbReference type="Google" id="ProtNLM"/>
    </source>
</evidence>
<evidence type="ECO:0000313" key="1">
    <source>
        <dbReference type="EMBL" id="GAF79741.1"/>
    </source>
</evidence>
<comment type="caution">
    <text evidence="1">The sequence shown here is derived from an EMBL/GenBank/DDBJ whole genome shotgun (WGS) entry which is preliminary data.</text>
</comment>
<feature type="non-terminal residue" evidence="1">
    <location>
        <position position="1"/>
    </location>
</feature>
<dbReference type="AlphaFoldDB" id="X0SX71"/>
<dbReference type="Gene3D" id="3.30.420.10">
    <property type="entry name" value="Ribonuclease H-like superfamily/Ribonuclease H"/>
    <property type="match status" value="1"/>
</dbReference>
<organism evidence="1">
    <name type="scientific">marine sediment metagenome</name>
    <dbReference type="NCBI Taxonomy" id="412755"/>
    <lineage>
        <taxon>unclassified sequences</taxon>
        <taxon>metagenomes</taxon>
        <taxon>ecological metagenomes</taxon>
    </lineage>
</organism>
<sequence>HSDVYARNEENMLDWNGNMVEPKDRVRVLLSDIEEDTAMVASATVSMVETQAIDRIASEAGFLGEALGRAEWDTMPDNMNEVSSIMASVSPLLDPSELAYALSERAVISKFAVSVGATNAYQGDYLFDSPSVSMDGPTTGEIDLDEYFTASATHAEAPKGVSVEQLSKVWRIDLETAKRTLDVTTQRCKRSENPTLSRNYSTNDRMLRYKRISQHFFMDTFFASKKSGKSSRGNSCMQLFVSDKGFIYVVPMQSKSQVPQALKMFAKEVGAPDAVICDAAREQISKEVKHFCHQMGTTLRVLEENTPWANRAELYIGLVKEGIRKDMKDSNCPLVFWDYCAERRARVNNLTAKKLFQLEGQNAHYSVTG</sequence>
<reference evidence="1" key="1">
    <citation type="journal article" date="2014" name="Front. Microbiol.">
        <title>High frequency of phylogenetically diverse reductive dehalogenase-homologous genes in deep subseafloor sedimentary metagenomes.</title>
        <authorList>
            <person name="Kawai M."/>
            <person name="Futagami T."/>
            <person name="Toyoda A."/>
            <person name="Takaki Y."/>
            <person name="Nishi S."/>
            <person name="Hori S."/>
            <person name="Arai W."/>
            <person name="Tsubouchi T."/>
            <person name="Morono Y."/>
            <person name="Uchiyama I."/>
            <person name="Ito T."/>
            <person name="Fujiyama A."/>
            <person name="Inagaki F."/>
            <person name="Takami H."/>
        </authorList>
    </citation>
    <scope>NUCLEOTIDE SEQUENCE</scope>
    <source>
        <strain evidence="1">Expedition CK06-06</strain>
    </source>
</reference>